<comment type="caution">
    <text evidence="2">The sequence shown here is derived from an EMBL/GenBank/DDBJ whole genome shotgun (WGS) entry which is preliminary data.</text>
</comment>
<dbReference type="Proteomes" id="UP001297092">
    <property type="component" value="Unassembled WGS sequence"/>
</dbReference>
<proteinExistence type="predicted"/>
<name>A0ABS5S9F9_9FLAO</name>
<protein>
    <recommendedName>
        <fullName evidence="4">Lipoprotein</fullName>
    </recommendedName>
</protein>
<dbReference type="PROSITE" id="PS51257">
    <property type="entry name" value="PROKAR_LIPOPROTEIN"/>
    <property type="match status" value="1"/>
</dbReference>
<feature type="chain" id="PRO_5046189406" description="Lipoprotein" evidence="1">
    <location>
        <begin position="18"/>
        <end position="182"/>
    </location>
</feature>
<accession>A0ABS5S9F9</accession>
<dbReference type="RefSeq" id="WP_214113380.1">
    <property type="nucleotide sequence ID" value="NZ_JAHCTB010000004.1"/>
</dbReference>
<evidence type="ECO:0000313" key="2">
    <source>
        <dbReference type="EMBL" id="MBT0608515.1"/>
    </source>
</evidence>
<keyword evidence="1" id="KW-0732">Signal</keyword>
<evidence type="ECO:0000313" key="3">
    <source>
        <dbReference type="Proteomes" id="UP001297092"/>
    </source>
</evidence>
<evidence type="ECO:0000256" key="1">
    <source>
        <dbReference type="SAM" id="SignalP"/>
    </source>
</evidence>
<evidence type="ECO:0008006" key="4">
    <source>
        <dbReference type="Google" id="ProtNLM"/>
    </source>
</evidence>
<gene>
    <name evidence="2" type="ORF">KIV10_10000</name>
</gene>
<keyword evidence="3" id="KW-1185">Reference proteome</keyword>
<sequence length="182" mass="21539">MKLLLHIILMSSLLALSSCIPIRIAPKIETDKVVKGKKIKRQFPKKYVFVFEDPKEADEFYNYINTKYQLQHLDVEFNVPFSVNGEDFFFTFYETEISTKTINLLPMFIDATLESNDVGPMLEDQYFYRKGNWYIGVTVSNDKFEDCLAPEFKSRENVLKFLRKMRVEYLTTHNYVEALLRK</sequence>
<feature type="signal peptide" evidence="1">
    <location>
        <begin position="1"/>
        <end position="17"/>
    </location>
</feature>
<dbReference type="EMBL" id="JAHCTB010000004">
    <property type="protein sequence ID" value="MBT0608515.1"/>
    <property type="molecule type" value="Genomic_DNA"/>
</dbReference>
<reference evidence="2 3" key="1">
    <citation type="submission" date="2021-05" db="EMBL/GenBank/DDBJ databases">
        <title>Aequorivita echinoideorum JCM 30378 genome.</title>
        <authorList>
            <person name="Zhang H."/>
            <person name="Li C."/>
        </authorList>
    </citation>
    <scope>NUCLEOTIDE SEQUENCE [LARGE SCALE GENOMIC DNA]</scope>
    <source>
        <strain evidence="2 3">JCM30378</strain>
    </source>
</reference>
<organism evidence="2 3">
    <name type="scientific">Aequorivita echinoideorum</name>
    <dbReference type="NCBI Taxonomy" id="1549647"/>
    <lineage>
        <taxon>Bacteria</taxon>
        <taxon>Pseudomonadati</taxon>
        <taxon>Bacteroidota</taxon>
        <taxon>Flavobacteriia</taxon>
        <taxon>Flavobacteriales</taxon>
        <taxon>Flavobacteriaceae</taxon>
        <taxon>Aequorivita</taxon>
    </lineage>
</organism>